<accession>A0A1M5SLL5</accession>
<dbReference type="RefSeq" id="WP_072725725.1">
    <property type="nucleotide sequence ID" value="NZ_FQXH01000021.1"/>
</dbReference>
<dbReference type="Proteomes" id="UP000242520">
    <property type="component" value="Unassembled WGS sequence"/>
</dbReference>
<dbReference type="AlphaFoldDB" id="A0A1M5SLL5"/>
<protein>
    <submittedName>
        <fullName evidence="1">Uncharacterized protein</fullName>
    </submittedName>
</protein>
<evidence type="ECO:0000313" key="1">
    <source>
        <dbReference type="EMBL" id="SHH39439.1"/>
    </source>
</evidence>
<dbReference type="OrthoDB" id="9836906at2"/>
<dbReference type="STRING" id="1123350.SAMN02744040_01822"/>
<evidence type="ECO:0000313" key="2">
    <source>
        <dbReference type="Proteomes" id="UP000242520"/>
    </source>
</evidence>
<reference evidence="2" key="1">
    <citation type="submission" date="2016-11" db="EMBL/GenBank/DDBJ databases">
        <authorList>
            <person name="Varghese N."/>
            <person name="Submissions S."/>
        </authorList>
    </citation>
    <scope>NUCLEOTIDE SEQUENCE [LARGE SCALE GENOMIC DNA]</scope>
    <source>
        <strain evidence="2">DSM 15285</strain>
    </source>
</reference>
<organism evidence="1 2">
    <name type="scientific">Tepidibacter thalassicus DSM 15285</name>
    <dbReference type="NCBI Taxonomy" id="1123350"/>
    <lineage>
        <taxon>Bacteria</taxon>
        <taxon>Bacillati</taxon>
        <taxon>Bacillota</taxon>
        <taxon>Clostridia</taxon>
        <taxon>Peptostreptococcales</taxon>
        <taxon>Peptostreptococcaceae</taxon>
        <taxon>Tepidibacter</taxon>
    </lineage>
</organism>
<sequence>MKQLFDFNPLEDIVLKLDLKQKSIDTFFQKINDYKNNNPDEYKKIFNNINLKELKNELKLSIISLVKDYTIINEQKYRLDITLAYSKDLDIILEYKSCYTLSGDLISSSIIVDLNVELKL</sequence>
<keyword evidence="2" id="KW-1185">Reference proteome</keyword>
<dbReference type="EMBL" id="FQXH01000021">
    <property type="protein sequence ID" value="SHH39439.1"/>
    <property type="molecule type" value="Genomic_DNA"/>
</dbReference>
<proteinExistence type="predicted"/>
<name>A0A1M5SLL5_9FIRM</name>
<gene>
    <name evidence="1" type="ORF">SAMN02744040_01822</name>
</gene>